<evidence type="ECO:0000313" key="3">
    <source>
        <dbReference type="Proteomes" id="UP001163550"/>
    </source>
</evidence>
<evidence type="ECO:0000256" key="1">
    <source>
        <dbReference type="SAM" id="Phobius"/>
    </source>
</evidence>
<dbReference type="Proteomes" id="UP001163550">
    <property type="component" value="Chromosome"/>
</dbReference>
<evidence type="ECO:0000313" key="2">
    <source>
        <dbReference type="EMBL" id="UYO63830.1"/>
    </source>
</evidence>
<feature type="transmembrane region" description="Helical" evidence="1">
    <location>
        <begin position="55"/>
        <end position="74"/>
    </location>
</feature>
<sequence length="75" mass="8264">MIKQKVGTQGEGLGSVKKTSKIRMEKLFEQVKKCASNYPNIYKIVLFGDHGQGGIIGPIVILIWQYSVAAALTLR</sequence>
<proteinExistence type="predicted"/>
<gene>
    <name evidence="2" type="ORF">LNN31_05205</name>
</gene>
<reference evidence="2" key="1">
    <citation type="submission" date="2021-11" db="EMBL/GenBank/DDBJ databases">
        <title>Isoprene-degrading acetogen.</title>
        <authorList>
            <person name="Yang Y."/>
            <person name="Jin H."/>
            <person name="Yan J."/>
        </authorList>
    </citation>
    <scope>NUCLEOTIDE SEQUENCE</scope>
    <source>
        <strain evidence="2">Berkeley</strain>
    </source>
</reference>
<keyword evidence="3" id="KW-1185">Reference proteome</keyword>
<accession>A0ABY6HH20</accession>
<protein>
    <submittedName>
        <fullName evidence="2">Uncharacterized protein</fullName>
    </submittedName>
</protein>
<keyword evidence="1" id="KW-1133">Transmembrane helix</keyword>
<dbReference type="RefSeq" id="WP_228882272.1">
    <property type="nucleotide sequence ID" value="NZ_CABIIK010000045.1"/>
</dbReference>
<name>A0ABY6HH20_9FIRM</name>
<keyword evidence="1" id="KW-0472">Membrane</keyword>
<keyword evidence="1" id="KW-0812">Transmembrane</keyword>
<dbReference type="EMBL" id="CP087994">
    <property type="protein sequence ID" value="UYO63830.1"/>
    <property type="molecule type" value="Genomic_DNA"/>
</dbReference>
<organism evidence="2 3">
    <name type="scientific">Acetobacterium wieringae</name>
    <dbReference type="NCBI Taxonomy" id="52694"/>
    <lineage>
        <taxon>Bacteria</taxon>
        <taxon>Bacillati</taxon>
        <taxon>Bacillota</taxon>
        <taxon>Clostridia</taxon>
        <taxon>Eubacteriales</taxon>
        <taxon>Eubacteriaceae</taxon>
        <taxon>Acetobacterium</taxon>
    </lineage>
</organism>